<dbReference type="AlphaFoldDB" id="A0A381PUM5"/>
<dbReference type="PRINTS" id="PR00477">
    <property type="entry name" value="PHGLYCKINASE"/>
</dbReference>
<dbReference type="PANTHER" id="PTHR11406">
    <property type="entry name" value="PHOSPHOGLYCERATE KINASE"/>
    <property type="match status" value="1"/>
</dbReference>
<dbReference type="FunFam" id="3.40.50.1260:FF:000003">
    <property type="entry name" value="Phosphoglycerate kinase"/>
    <property type="match status" value="1"/>
</dbReference>
<dbReference type="GO" id="GO:0005829">
    <property type="term" value="C:cytosol"/>
    <property type="evidence" value="ECO:0007669"/>
    <property type="project" value="TreeGrafter"/>
</dbReference>
<dbReference type="Gene3D" id="3.40.50.1260">
    <property type="entry name" value="Phosphoglycerate kinase, N-terminal domain"/>
    <property type="match status" value="2"/>
</dbReference>
<dbReference type="GO" id="GO:0005524">
    <property type="term" value="F:ATP binding"/>
    <property type="evidence" value="ECO:0007669"/>
    <property type="project" value="UniProtKB-KW"/>
</dbReference>
<evidence type="ECO:0000256" key="3">
    <source>
        <dbReference type="ARBA" id="ARBA00011245"/>
    </source>
</evidence>
<dbReference type="GO" id="GO:0043531">
    <property type="term" value="F:ADP binding"/>
    <property type="evidence" value="ECO:0007669"/>
    <property type="project" value="TreeGrafter"/>
</dbReference>
<comment type="subunit">
    <text evidence="3">Monomer.</text>
</comment>
<evidence type="ECO:0000256" key="4">
    <source>
        <dbReference type="ARBA" id="ARBA00013061"/>
    </source>
</evidence>
<dbReference type="InterPro" id="IPR015824">
    <property type="entry name" value="Phosphoglycerate_kinase_N"/>
</dbReference>
<dbReference type="Pfam" id="PF00162">
    <property type="entry name" value="PGK"/>
    <property type="match status" value="1"/>
</dbReference>
<comment type="catalytic activity">
    <reaction evidence="1">
        <text>(2R)-3-phosphoglycerate + ATP = (2R)-3-phospho-glyceroyl phosphate + ADP</text>
        <dbReference type="Rhea" id="RHEA:14801"/>
        <dbReference type="ChEBI" id="CHEBI:30616"/>
        <dbReference type="ChEBI" id="CHEBI:57604"/>
        <dbReference type="ChEBI" id="CHEBI:58272"/>
        <dbReference type="ChEBI" id="CHEBI:456216"/>
        <dbReference type="EC" id="2.7.2.3"/>
    </reaction>
</comment>
<dbReference type="HAMAP" id="MF_00145">
    <property type="entry name" value="Phosphoglyc_kinase"/>
    <property type="match status" value="1"/>
</dbReference>
<dbReference type="EMBL" id="UINC01001088">
    <property type="protein sequence ID" value="SUZ70334.1"/>
    <property type="molecule type" value="Genomic_DNA"/>
</dbReference>
<evidence type="ECO:0000256" key="7">
    <source>
        <dbReference type="ARBA" id="ARBA00022777"/>
    </source>
</evidence>
<keyword evidence="8" id="KW-0067">ATP-binding</keyword>
<dbReference type="InterPro" id="IPR001576">
    <property type="entry name" value="Phosphoglycerate_kinase"/>
</dbReference>
<dbReference type="GO" id="GO:0006094">
    <property type="term" value="P:gluconeogenesis"/>
    <property type="evidence" value="ECO:0007669"/>
    <property type="project" value="TreeGrafter"/>
</dbReference>
<evidence type="ECO:0000256" key="1">
    <source>
        <dbReference type="ARBA" id="ARBA00000642"/>
    </source>
</evidence>
<evidence type="ECO:0000256" key="6">
    <source>
        <dbReference type="ARBA" id="ARBA00022741"/>
    </source>
</evidence>
<dbReference type="GO" id="GO:0004618">
    <property type="term" value="F:phosphoglycerate kinase activity"/>
    <property type="evidence" value="ECO:0007669"/>
    <property type="project" value="UniProtKB-EC"/>
</dbReference>
<dbReference type="GO" id="GO:0006096">
    <property type="term" value="P:glycolytic process"/>
    <property type="evidence" value="ECO:0007669"/>
    <property type="project" value="InterPro"/>
</dbReference>
<dbReference type="SUPFAM" id="SSF53748">
    <property type="entry name" value="Phosphoglycerate kinase"/>
    <property type="match status" value="1"/>
</dbReference>
<gene>
    <name evidence="9" type="ORF">METZ01_LOCUS23188</name>
</gene>
<dbReference type="InterPro" id="IPR036043">
    <property type="entry name" value="Phosphoglycerate_kinase_sf"/>
</dbReference>
<accession>A0A381PUM5</accession>
<evidence type="ECO:0000256" key="8">
    <source>
        <dbReference type="ARBA" id="ARBA00022840"/>
    </source>
</evidence>
<dbReference type="EC" id="2.7.2.3" evidence="4"/>
<evidence type="ECO:0000256" key="2">
    <source>
        <dbReference type="ARBA" id="ARBA00008982"/>
    </source>
</evidence>
<dbReference type="PANTHER" id="PTHR11406:SF23">
    <property type="entry name" value="PHOSPHOGLYCERATE KINASE 1, CHLOROPLASTIC-RELATED"/>
    <property type="match status" value="1"/>
</dbReference>
<keyword evidence="7" id="KW-0418">Kinase</keyword>
<dbReference type="PIRSF" id="PIRSF000724">
    <property type="entry name" value="Pgk"/>
    <property type="match status" value="1"/>
</dbReference>
<evidence type="ECO:0000313" key="9">
    <source>
        <dbReference type="EMBL" id="SUZ70334.1"/>
    </source>
</evidence>
<keyword evidence="5" id="KW-0808">Transferase</keyword>
<name>A0A381PUM5_9ZZZZ</name>
<organism evidence="9">
    <name type="scientific">marine metagenome</name>
    <dbReference type="NCBI Taxonomy" id="408172"/>
    <lineage>
        <taxon>unclassified sequences</taxon>
        <taxon>metagenomes</taxon>
        <taxon>ecological metagenomes</taxon>
    </lineage>
</organism>
<sequence length="394" mass="43753">MNLITDINFKNKIALIRVDYNVPLNSNLEVSDNTRIKNSLKTINYILNNKGSCILMSHLGRPKGEGYEKKFSFDNITSTIEKEIGKKVTLIKNYIDNGSSIKKKINRGSVTILENLRFYKEEKLCDKKFSKNLASLADVFVNDAFGVSHRKHASTYSVTQYFKEKCVGKLIEKELYNINRILKSKSKPFTAILGGKKISDKIDIIKKLIKTVDHIIIGGAMSNTFVKALGGNIGSSLYEYNKIDTAIILLKEAKKYNVKIHLPEDCIIANKIKFGCKTKISYSNNIKKGMMNLDIGPKSINAFTDIIEKSKKILWNGPMGVFEINEFSNGTNKIAKSVSNTTKKGAFSLVGGGDSVAAINKNNLSKNISFISTGGGSLLYYISNGFLPALKILN</sequence>
<proteinExistence type="inferred from homology"/>
<keyword evidence="6" id="KW-0547">Nucleotide-binding</keyword>
<protein>
    <recommendedName>
        <fullName evidence="4">phosphoglycerate kinase</fullName>
        <ecNumber evidence="4">2.7.2.3</ecNumber>
    </recommendedName>
</protein>
<reference evidence="9" key="1">
    <citation type="submission" date="2018-05" db="EMBL/GenBank/DDBJ databases">
        <authorList>
            <person name="Lanie J.A."/>
            <person name="Ng W.-L."/>
            <person name="Kazmierczak K.M."/>
            <person name="Andrzejewski T.M."/>
            <person name="Davidsen T.M."/>
            <person name="Wayne K.J."/>
            <person name="Tettelin H."/>
            <person name="Glass J.I."/>
            <person name="Rusch D."/>
            <person name="Podicherti R."/>
            <person name="Tsui H.-C.T."/>
            <person name="Winkler M.E."/>
        </authorList>
    </citation>
    <scope>NUCLEOTIDE SEQUENCE</scope>
</reference>
<evidence type="ECO:0000256" key="5">
    <source>
        <dbReference type="ARBA" id="ARBA00022679"/>
    </source>
</evidence>
<comment type="similarity">
    <text evidence="2">Belongs to the phosphoglycerate kinase family.</text>
</comment>